<dbReference type="eggNOG" id="COG0741">
    <property type="taxonomic scope" value="Bacteria"/>
</dbReference>
<dbReference type="Pfam" id="PF01464">
    <property type="entry name" value="SLT"/>
    <property type="match status" value="1"/>
</dbReference>
<dbReference type="SUPFAM" id="SSF54106">
    <property type="entry name" value="LysM domain"/>
    <property type="match status" value="3"/>
</dbReference>
<dbReference type="OrthoDB" id="5244690at2"/>
<dbReference type="EMBL" id="BAHD01000052">
    <property type="protein sequence ID" value="GAB96946.1"/>
    <property type="molecule type" value="Genomic_DNA"/>
</dbReference>
<evidence type="ECO:0000313" key="4">
    <source>
        <dbReference type="Proteomes" id="UP000008366"/>
    </source>
</evidence>
<protein>
    <submittedName>
        <fullName evidence="3">Putative cell wall hydrolase</fullName>
    </submittedName>
</protein>
<reference evidence="3 4" key="1">
    <citation type="submission" date="2012-08" db="EMBL/GenBank/DDBJ databases">
        <title>Whole genome shotgun sequence of Kineosphaera limosa NBRC 100340.</title>
        <authorList>
            <person name="Yoshida I."/>
            <person name="Isaki S."/>
            <person name="Hosoyama A."/>
            <person name="Tsuchikane K."/>
            <person name="Katsumata H."/>
            <person name="Ando Y."/>
            <person name="Ohji S."/>
            <person name="Hamada M."/>
            <person name="Tamura T."/>
            <person name="Yamazoe A."/>
            <person name="Yamazaki S."/>
            <person name="Fujita N."/>
        </authorList>
    </citation>
    <scope>NUCLEOTIDE SEQUENCE [LARGE SCALE GENOMIC DNA]</scope>
    <source>
        <strain evidence="3 4">NBRC 100340</strain>
    </source>
</reference>
<dbReference type="Gene3D" id="1.10.530.10">
    <property type="match status" value="1"/>
</dbReference>
<comment type="caution">
    <text evidence="3">The sequence shown here is derived from an EMBL/GenBank/DDBJ whole genome shotgun (WGS) entry which is preliminary data.</text>
</comment>
<dbReference type="STRING" id="1184609.KILIM_052_00440"/>
<accession>K6WSZ4</accession>
<evidence type="ECO:0000313" key="3">
    <source>
        <dbReference type="EMBL" id="GAB96946.1"/>
    </source>
</evidence>
<feature type="domain" description="LysM" evidence="2">
    <location>
        <begin position="181"/>
        <end position="225"/>
    </location>
</feature>
<dbReference type="eggNOG" id="COG1388">
    <property type="taxonomic scope" value="Bacteria"/>
</dbReference>
<evidence type="ECO:0000259" key="2">
    <source>
        <dbReference type="PROSITE" id="PS51782"/>
    </source>
</evidence>
<dbReference type="GO" id="GO:0016787">
    <property type="term" value="F:hydrolase activity"/>
    <property type="evidence" value="ECO:0007669"/>
    <property type="project" value="UniProtKB-KW"/>
</dbReference>
<dbReference type="Pfam" id="PF01476">
    <property type="entry name" value="LysM"/>
    <property type="match status" value="3"/>
</dbReference>
<feature type="domain" description="LysM" evidence="2">
    <location>
        <begin position="39"/>
        <end position="84"/>
    </location>
</feature>
<keyword evidence="3" id="KW-0378">Hydrolase</keyword>
<dbReference type="Gene3D" id="3.10.350.10">
    <property type="entry name" value="LysM domain"/>
    <property type="match status" value="3"/>
</dbReference>
<feature type="region of interest" description="Disordered" evidence="1">
    <location>
        <begin position="87"/>
        <end position="120"/>
    </location>
</feature>
<sequence>MPIPFAGAVVAPTLPFPETYAAMQRPPAVTAPAATQRWGRYVVRPGDTLLALALSRGTTVEEIVARNMLANAEATLRPGQVLALPGGTLLGPTGQPAPTGGGSTATSTARSGDGSHVVRPGQTLSGIAARYGQTVGSLRSANGLSSDIIRPGQRLTIPQGRAAARVAATASRAGAAGTRTIVVQVRPGDGLGLIAQRYGVSRASILKANNLSADTTLHPGQQLRIVGTRVQGTAPASQRLSDSAAANRAHLNRKDVPSRTQTRRLVAAEARRQGVDPVLAVAIAYQESGWTQRAVSHKNAIGVMQCLPSTGGWVSGHVDRDLDLLDTHDNITCGVALLRSLGRSAHNLDEVIGAYYQGLTSVRQNGYYRDTTRYILNVKAHMERLG</sequence>
<dbReference type="PROSITE" id="PS51782">
    <property type="entry name" value="LYSM"/>
    <property type="match status" value="3"/>
</dbReference>
<dbReference type="InterPro" id="IPR008258">
    <property type="entry name" value="Transglycosylase_SLT_dom_1"/>
</dbReference>
<dbReference type="PANTHER" id="PTHR33734:SF22">
    <property type="entry name" value="MEMBRANE-BOUND LYTIC MUREIN TRANSGLYCOSYLASE D"/>
    <property type="match status" value="1"/>
</dbReference>
<gene>
    <name evidence="3" type="ORF">KILIM_052_00440</name>
</gene>
<dbReference type="AlphaFoldDB" id="K6WSZ4"/>
<dbReference type="Proteomes" id="UP000008366">
    <property type="component" value="Unassembled WGS sequence"/>
</dbReference>
<organism evidence="3 4">
    <name type="scientific">Kineosphaera limosa NBRC 100340</name>
    <dbReference type="NCBI Taxonomy" id="1184609"/>
    <lineage>
        <taxon>Bacteria</taxon>
        <taxon>Bacillati</taxon>
        <taxon>Actinomycetota</taxon>
        <taxon>Actinomycetes</taxon>
        <taxon>Micrococcales</taxon>
        <taxon>Dermatophilaceae</taxon>
        <taxon>Kineosphaera</taxon>
    </lineage>
</organism>
<name>K6WSZ4_9MICO</name>
<keyword evidence="4" id="KW-1185">Reference proteome</keyword>
<dbReference type="InterPro" id="IPR018392">
    <property type="entry name" value="LysM"/>
</dbReference>
<proteinExistence type="predicted"/>
<dbReference type="RefSeq" id="WP_006593478.1">
    <property type="nucleotide sequence ID" value="NZ_BAHD01000052.1"/>
</dbReference>
<dbReference type="CDD" id="cd00118">
    <property type="entry name" value="LysM"/>
    <property type="match status" value="3"/>
</dbReference>
<dbReference type="SMART" id="SM00257">
    <property type="entry name" value="LysM"/>
    <property type="match status" value="3"/>
</dbReference>
<feature type="compositionally biased region" description="Low complexity" evidence="1">
    <location>
        <begin position="87"/>
        <end position="115"/>
    </location>
</feature>
<dbReference type="SUPFAM" id="SSF53955">
    <property type="entry name" value="Lysozyme-like"/>
    <property type="match status" value="1"/>
</dbReference>
<feature type="domain" description="LysM" evidence="2">
    <location>
        <begin position="114"/>
        <end position="157"/>
    </location>
</feature>
<dbReference type="PANTHER" id="PTHR33734">
    <property type="entry name" value="LYSM DOMAIN-CONTAINING GPI-ANCHORED PROTEIN 2"/>
    <property type="match status" value="1"/>
</dbReference>
<dbReference type="InterPro" id="IPR036779">
    <property type="entry name" value="LysM_dom_sf"/>
</dbReference>
<evidence type="ECO:0000256" key="1">
    <source>
        <dbReference type="SAM" id="MobiDB-lite"/>
    </source>
</evidence>
<dbReference type="InterPro" id="IPR023346">
    <property type="entry name" value="Lysozyme-like_dom_sf"/>
</dbReference>